<dbReference type="AlphaFoldDB" id="A0A4Y3ULL4"/>
<keyword evidence="3" id="KW-1185">Reference proteome</keyword>
<evidence type="ECO:0000256" key="1">
    <source>
        <dbReference type="SAM" id="Phobius"/>
    </source>
</evidence>
<feature type="transmembrane region" description="Helical" evidence="1">
    <location>
        <begin position="40"/>
        <end position="58"/>
    </location>
</feature>
<keyword evidence="1" id="KW-1133">Transmembrane helix</keyword>
<dbReference type="EMBL" id="VFPS01000001">
    <property type="protein sequence ID" value="TQN00009.1"/>
    <property type="molecule type" value="Genomic_DNA"/>
</dbReference>
<feature type="transmembrane region" description="Helical" evidence="1">
    <location>
        <begin position="12"/>
        <end position="33"/>
    </location>
</feature>
<accession>A0A4Y3ULL4</accession>
<dbReference type="Proteomes" id="UP000319804">
    <property type="component" value="Unassembled WGS sequence"/>
</dbReference>
<keyword evidence="1" id="KW-0812">Transmembrane</keyword>
<evidence type="ECO:0000313" key="3">
    <source>
        <dbReference type="Proteomes" id="UP000319804"/>
    </source>
</evidence>
<name>A0A4Y3ULL4_9MICO</name>
<feature type="transmembrane region" description="Helical" evidence="1">
    <location>
        <begin position="64"/>
        <end position="82"/>
    </location>
</feature>
<keyword evidence="1" id="KW-0472">Membrane</keyword>
<reference evidence="2 3" key="1">
    <citation type="submission" date="2019-06" db="EMBL/GenBank/DDBJ databases">
        <title>Sequencing the genomes of 1000 actinobacteria strains.</title>
        <authorList>
            <person name="Klenk H.-P."/>
        </authorList>
    </citation>
    <scope>NUCLEOTIDE SEQUENCE [LARGE SCALE GENOMIC DNA]</scope>
    <source>
        <strain evidence="2 3">DSM 20427</strain>
    </source>
</reference>
<evidence type="ECO:0000313" key="2">
    <source>
        <dbReference type="EMBL" id="TQN00009.1"/>
    </source>
</evidence>
<protein>
    <submittedName>
        <fullName evidence="2">Uncharacterized protein</fullName>
    </submittedName>
</protein>
<dbReference type="RefSeq" id="WP_174799107.1">
    <property type="nucleotide sequence ID" value="NZ_BJNA01000018.1"/>
</dbReference>
<sequence length="197" mass="20114">MDAAAADLLVTTVVAIFLFLALCAALALVTVSVRRPRGTALLVASGIVVLCLVLVAVLPWHVPALYGAVLALLAVALATFGGNPVARWVLTVADGGRSAEGPRGGILVELMGEPPAPPRQEEILRGGATIGYLERLAAALGIVAGFPAVIAVLVALKGIGRFTELATPAARERFIVGTLASLLWACAVSAIVPLALR</sequence>
<proteinExistence type="predicted"/>
<feature type="transmembrane region" description="Helical" evidence="1">
    <location>
        <begin position="174"/>
        <end position="196"/>
    </location>
</feature>
<gene>
    <name evidence="2" type="ORF">FHX68_0073</name>
</gene>
<comment type="caution">
    <text evidence="2">The sequence shown here is derived from an EMBL/GenBank/DDBJ whole genome shotgun (WGS) entry which is preliminary data.</text>
</comment>
<organism evidence="2 3">
    <name type="scientific">Microbacterium lacticum</name>
    <dbReference type="NCBI Taxonomy" id="33885"/>
    <lineage>
        <taxon>Bacteria</taxon>
        <taxon>Bacillati</taxon>
        <taxon>Actinomycetota</taxon>
        <taxon>Actinomycetes</taxon>
        <taxon>Micrococcales</taxon>
        <taxon>Microbacteriaceae</taxon>
        <taxon>Microbacterium</taxon>
    </lineage>
</organism>
<feature type="transmembrane region" description="Helical" evidence="1">
    <location>
        <begin position="136"/>
        <end position="154"/>
    </location>
</feature>